<feature type="non-terminal residue" evidence="2">
    <location>
        <position position="1"/>
    </location>
</feature>
<gene>
    <name evidence="2" type="ordered locus">Os08g0211025</name>
    <name evidence="2" type="ORF">OSNPB_080211025</name>
</gene>
<dbReference type="EMBL" id="AP014964">
    <property type="protein sequence ID" value="BAT04330.1"/>
    <property type="molecule type" value="Genomic_DNA"/>
</dbReference>
<keyword evidence="3" id="KW-1185">Reference proteome</keyword>
<sequence length="87" mass="8645">PPSRGRSAIAPLTPPLPPPPSWPPPPPPASLPLPLPSGGAAPSPPLPPLPLPPVARLPRHQSLPAVGQVCRRLASAARSPVATAAAA</sequence>
<dbReference type="PaxDb" id="39947-A0A0N7KPG2"/>
<protein>
    <submittedName>
        <fullName evidence="2">Os08g0211025 protein</fullName>
    </submittedName>
</protein>
<feature type="compositionally biased region" description="Pro residues" evidence="1">
    <location>
        <begin position="42"/>
        <end position="55"/>
    </location>
</feature>
<feature type="region of interest" description="Disordered" evidence="1">
    <location>
        <begin position="1"/>
        <end position="57"/>
    </location>
</feature>
<evidence type="ECO:0000256" key="1">
    <source>
        <dbReference type="SAM" id="MobiDB-lite"/>
    </source>
</evidence>
<dbReference type="Proteomes" id="UP000059680">
    <property type="component" value="Chromosome 8"/>
</dbReference>
<reference evidence="3" key="1">
    <citation type="journal article" date="2005" name="Nature">
        <title>The map-based sequence of the rice genome.</title>
        <authorList>
            <consortium name="International rice genome sequencing project (IRGSP)"/>
            <person name="Matsumoto T."/>
            <person name="Wu J."/>
            <person name="Kanamori H."/>
            <person name="Katayose Y."/>
            <person name="Fujisawa M."/>
            <person name="Namiki N."/>
            <person name="Mizuno H."/>
            <person name="Yamamoto K."/>
            <person name="Antonio B.A."/>
            <person name="Baba T."/>
            <person name="Sakata K."/>
            <person name="Nagamura Y."/>
            <person name="Aoki H."/>
            <person name="Arikawa K."/>
            <person name="Arita K."/>
            <person name="Bito T."/>
            <person name="Chiden Y."/>
            <person name="Fujitsuka N."/>
            <person name="Fukunaka R."/>
            <person name="Hamada M."/>
            <person name="Harada C."/>
            <person name="Hayashi A."/>
            <person name="Hijishita S."/>
            <person name="Honda M."/>
            <person name="Hosokawa S."/>
            <person name="Ichikawa Y."/>
            <person name="Idonuma A."/>
            <person name="Iijima M."/>
            <person name="Ikeda M."/>
            <person name="Ikeno M."/>
            <person name="Ito K."/>
            <person name="Ito S."/>
            <person name="Ito T."/>
            <person name="Ito Y."/>
            <person name="Ito Y."/>
            <person name="Iwabuchi A."/>
            <person name="Kamiya K."/>
            <person name="Karasawa W."/>
            <person name="Kurita K."/>
            <person name="Katagiri S."/>
            <person name="Kikuta A."/>
            <person name="Kobayashi H."/>
            <person name="Kobayashi N."/>
            <person name="Machita K."/>
            <person name="Maehara T."/>
            <person name="Masukawa M."/>
            <person name="Mizubayashi T."/>
            <person name="Mukai Y."/>
            <person name="Nagasaki H."/>
            <person name="Nagata Y."/>
            <person name="Naito S."/>
            <person name="Nakashima M."/>
            <person name="Nakama Y."/>
            <person name="Nakamichi Y."/>
            <person name="Nakamura M."/>
            <person name="Meguro A."/>
            <person name="Negishi M."/>
            <person name="Ohta I."/>
            <person name="Ohta T."/>
            <person name="Okamoto M."/>
            <person name="Ono N."/>
            <person name="Saji S."/>
            <person name="Sakaguchi M."/>
            <person name="Sakai K."/>
            <person name="Shibata M."/>
            <person name="Shimokawa T."/>
            <person name="Song J."/>
            <person name="Takazaki Y."/>
            <person name="Terasawa K."/>
            <person name="Tsugane M."/>
            <person name="Tsuji K."/>
            <person name="Ueda S."/>
            <person name="Waki K."/>
            <person name="Yamagata H."/>
            <person name="Yamamoto M."/>
            <person name="Yamamoto S."/>
            <person name="Yamane H."/>
            <person name="Yoshiki S."/>
            <person name="Yoshihara R."/>
            <person name="Yukawa K."/>
            <person name="Zhong H."/>
            <person name="Yano M."/>
            <person name="Yuan Q."/>
            <person name="Ouyang S."/>
            <person name="Liu J."/>
            <person name="Jones K.M."/>
            <person name="Gansberger K."/>
            <person name="Moffat K."/>
            <person name="Hill J."/>
            <person name="Bera J."/>
            <person name="Fadrosh D."/>
            <person name="Jin S."/>
            <person name="Johri S."/>
            <person name="Kim M."/>
            <person name="Overton L."/>
            <person name="Reardon M."/>
            <person name="Tsitrin T."/>
            <person name="Vuong H."/>
            <person name="Weaver B."/>
            <person name="Ciecko A."/>
            <person name="Tallon L."/>
            <person name="Jackson J."/>
            <person name="Pai G."/>
            <person name="Aken S.V."/>
            <person name="Utterback T."/>
            <person name="Reidmuller S."/>
            <person name="Feldblyum T."/>
            <person name="Hsiao J."/>
            <person name="Zismann V."/>
            <person name="Iobst S."/>
            <person name="de Vazeille A.R."/>
            <person name="Buell C.R."/>
            <person name="Ying K."/>
            <person name="Li Y."/>
            <person name="Lu T."/>
            <person name="Huang Y."/>
            <person name="Zhao Q."/>
            <person name="Feng Q."/>
            <person name="Zhang L."/>
            <person name="Zhu J."/>
            <person name="Weng Q."/>
            <person name="Mu J."/>
            <person name="Lu Y."/>
            <person name="Fan D."/>
            <person name="Liu Y."/>
            <person name="Guan J."/>
            <person name="Zhang Y."/>
            <person name="Yu S."/>
            <person name="Liu X."/>
            <person name="Zhang Y."/>
            <person name="Hong G."/>
            <person name="Han B."/>
            <person name="Choisne N."/>
            <person name="Demange N."/>
            <person name="Orjeda G."/>
            <person name="Samain S."/>
            <person name="Cattolico L."/>
            <person name="Pelletier E."/>
            <person name="Couloux A."/>
            <person name="Segurens B."/>
            <person name="Wincker P."/>
            <person name="D'Hont A."/>
            <person name="Scarpelli C."/>
            <person name="Weissenbach J."/>
            <person name="Salanoubat M."/>
            <person name="Quetier F."/>
            <person name="Yu Y."/>
            <person name="Kim H.R."/>
            <person name="Rambo T."/>
            <person name="Currie J."/>
            <person name="Collura K."/>
            <person name="Luo M."/>
            <person name="Yang T."/>
            <person name="Ammiraju J.S.S."/>
            <person name="Engler F."/>
            <person name="Soderlund C."/>
            <person name="Wing R.A."/>
            <person name="Palmer L.E."/>
            <person name="de la Bastide M."/>
            <person name="Spiegel L."/>
            <person name="Nascimento L."/>
            <person name="Zutavern T."/>
            <person name="O'Shaughnessy A."/>
            <person name="Dike S."/>
            <person name="Dedhia N."/>
            <person name="Preston R."/>
            <person name="Balija V."/>
            <person name="McCombie W.R."/>
            <person name="Chow T."/>
            <person name="Chen H."/>
            <person name="Chung M."/>
            <person name="Chen C."/>
            <person name="Shaw J."/>
            <person name="Wu H."/>
            <person name="Hsiao K."/>
            <person name="Chao Y."/>
            <person name="Chu M."/>
            <person name="Cheng C."/>
            <person name="Hour A."/>
            <person name="Lee P."/>
            <person name="Lin S."/>
            <person name="Lin Y."/>
            <person name="Liou J."/>
            <person name="Liu S."/>
            <person name="Hsing Y."/>
            <person name="Raghuvanshi S."/>
            <person name="Mohanty A."/>
            <person name="Bharti A.K."/>
            <person name="Gaur A."/>
            <person name="Gupta V."/>
            <person name="Kumar D."/>
            <person name="Ravi V."/>
            <person name="Vij S."/>
            <person name="Kapur A."/>
            <person name="Khurana P."/>
            <person name="Khurana P."/>
            <person name="Khurana J.P."/>
            <person name="Tyagi A.K."/>
            <person name="Gaikwad K."/>
            <person name="Singh A."/>
            <person name="Dalal V."/>
            <person name="Srivastava S."/>
            <person name="Dixit A."/>
            <person name="Pal A.K."/>
            <person name="Ghazi I.A."/>
            <person name="Yadav M."/>
            <person name="Pandit A."/>
            <person name="Bhargava A."/>
            <person name="Sureshbabu K."/>
            <person name="Batra K."/>
            <person name="Sharma T.R."/>
            <person name="Mohapatra T."/>
            <person name="Singh N.K."/>
            <person name="Messing J."/>
            <person name="Nelson A.B."/>
            <person name="Fuks G."/>
            <person name="Kavchok S."/>
            <person name="Keizer G."/>
            <person name="Linton E."/>
            <person name="Llaca V."/>
            <person name="Song R."/>
            <person name="Tanyolac B."/>
            <person name="Young S."/>
            <person name="Ho-Il K."/>
            <person name="Hahn J.H."/>
            <person name="Sangsakoo G."/>
            <person name="Vanavichit A."/>
            <person name="de Mattos Luiz.A.T."/>
            <person name="Zimmer P.D."/>
            <person name="Malone G."/>
            <person name="Dellagostin O."/>
            <person name="de Oliveira A.C."/>
            <person name="Bevan M."/>
            <person name="Bancroft I."/>
            <person name="Minx P."/>
            <person name="Cordum H."/>
            <person name="Wilson R."/>
            <person name="Cheng Z."/>
            <person name="Jin W."/>
            <person name="Jiang J."/>
            <person name="Leong S.A."/>
            <person name="Iwama H."/>
            <person name="Gojobori T."/>
            <person name="Itoh T."/>
            <person name="Niimura Y."/>
            <person name="Fujii Y."/>
            <person name="Habara T."/>
            <person name="Sakai H."/>
            <person name="Sato Y."/>
            <person name="Wilson G."/>
            <person name="Kumar K."/>
            <person name="McCouch S."/>
            <person name="Juretic N."/>
            <person name="Hoen D."/>
            <person name="Wright S."/>
            <person name="Bruskiewich R."/>
            <person name="Bureau T."/>
            <person name="Miyao A."/>
            <person name="Hirochika H."/>
            <person name="Nishikawa T."/>
            <person name="Kadowaki K."/>
            <person name="Sugiura M."/>
            <person name="Burr B."/>
            <person name="Sasaki T."/>
        </authorList>
    </citation>
    <scope>NUCLEOTIDE SEQUENCE [LARGE SCALE GENOMIC DNA]</scope>
    <source>
        <strain evidence="3">cv. Nipponbare</strain>
    </source>
</reference>
<reference evidence="2 3" key="2">
    <citation type="journal article" date="2013" name="Plant Cell Physiol.">
        <title>Rice Annotation Project Database (RAP-DB): an integrative and interactive database for rice genomics.</title>
        <authorList>
            <person name="Sakai H."/>
            <person name="Lee S.S."/>
            <person name="Tanaka T."/>
            <person name="Numa H."/>
            <person name="Kim J."/>
            <person name="Kawahara Y."/>
            <person name="Wakimoto H."/>
            <person name="Yang C.C."/>
            <person name="Iwamoto M."/>
            <person name="Abe T."/>
            <person name="Yamada Y."/>
            <person name="Muto A."/>
            <person name="Inokuchi H."/>
            <person name="Ikemura T."/>
            <person name="Matsumoto T."/>
            <person name="Sasaki T."/>
            <person name="Itoh T."/>
        </authorList>
    </citation>
    <scope>NUCLEOTIDE SEQUENCE [LARGE SCALE GENOMIC DNA]</scope>
    <source>
        <strain evidence="3">cv. Nipponbare</strain>
    </source>
</reference>
<feature type="compositionally biased region" description="Pro residues" evidence="1">
    <location>
        <begin position="12"/>
        <end position="35"/>
    </location>
</feature>
<reference evidence="2 3" key="3">
    <citation type="journal article" date="2013" name="Rice">
        <title>Improvement of the Oryza sativa Nipponbare reference genome using next generation sequence and optical map data.</title>
        <authorList>
            <person name="Kawahara Y."/>
            <person name="de la Bastide M."/>
            <person name="Hamilton J.P."/>
            <person name="Kanamori H."/>
            <person name="McCombie W.R."/>
            <person name="Ouyang S."/>
            <person name="Schwartz D.C."/>
            <person name="Tanaka T."/>
            <person name="Wu J."/>
            <person name="Zhou S."/>
            <person name="Childs K.L."/>
            <person name="Davidson R.M."/>
            <person name="Lin H."/>
            <person name="Quesada-Ocampo L."/>
            <person name="Vaillancourt B."/>
            <person name="Sakai H."/>
            <person name="Lee S.S."/>
            <person name="Kim J."/>
            <person name="Numa H."/>
            <person name="Itoh T."/>
            <person name="Buell C.R."/>
            <person name="Matsumoto T."/>
        </authorList>
    </citation>
    <scope>NUCLEOTIDE SEQUENCE [LARGE SCALE GENOMIC DNA]</scope>
    <source>
        <strain evidence="3">cv. Nipponbare</strain>
    </source>
</reference>
<name>A0A0N7KPG2_ORYSJ</name>
<organism evidence="2 3">
    <name type="scientific">Oryza sativa subsp. japonica</name>
    <name type="common">Rice</name>
    <dbReference type="NCBI Taxonomy" id="39947"/>
    <lineage>
        <taxon>Eukaryota</taxon>
        <taxon>Viridiplantae</taxon>
        <taxon>Streptophyta</taxon>
        <taxon>Embryophyta</taxon>
        <taxon>Tracheophyta</taxon>
        <taxon>Spermatophyta</taxon>
        <taxon>Magnoliopsida</taxon>
        <taxon>Liliopsida</taxon>
        <taxon>Poales</taxon>
        <taxon>Poaceae</taxon>
        <taxon>BOP clade</taxon>
        <taxon>Oryzoideae</taxon>
        <taxon>Oryzeae</taxon>
        <taxon>Oryzinae</taxon>
        <taxon>Oryza</taxon>
        <taxon>Oryza sativa</taxon>
    </lineage>
</organism>
<feature type="non-terminal residue" evidence="2">
    <location>
        <position position="87"/>
    </location>
</feature>
<accession>A0A0N7KPG2</accession>
<evidence type="ECO:0000313" key="3">
    <source>
        <dbReference type="Proteomes" id="UP000059680"/>
    </source>
</evidence>
<evidence type="ECO:0000313" key="2">
    <source>
        <dbReference type="EMBL" id="BAT04330.1"/>
    </source>
</evidence>
<dbReference type="AlphaFoldDB" id="A0A0N7KPG2"/>
<proteinExistence type="predicted"/>
<dbReference type="InParanoid" id="A0A0N7KPG2"/>